<accession>A0A2Z5FUR2</accession>
<protein>
    <recommendedName>
        <fullName evidence="4">Transmembrane protein</fullName>
    </recommendedName>
</protein>
<organism evidence="2 3">
    <name type="scientific">Acidisarcina polymorpha</name>
    <dbReference type="NCBI Taxonomy" id="2211140"/>
    <lineage>
        <taxon>Bacteria</taxon>
        <taxon>Pseudomonadati</taxon>
        <taxon>Acidobacteriota</taxon>
        <taxon>Terriglobia</taxon>
        <taxon>Terriglobales</taxon>
        <taxon>Acidobacteriaceae</taxon>
        <taxon>Acidisarcina</taxon>
    </lineage>
</organism>
<feature type="transmembrane region" description="Helical" evidence="1">
    <location>
        <begin position="46"/>
        <end position="66"/>
    </location>
</feature>
<keyword evidence="1" id="KW-1133">Transmembrane helix</keyword>
<reference evidence="2 3" key="1">
    <citation type="journal article" date="2018" name="Front. Microbiol.">
        <title>Hydrolytic Capabilities as a Key to Environmental Success: Chitinolytic and Cellulolytic Acidobacteria From Acidic Sub-arctic Soils and Boreal Peatlands.</title>
        <authorList>
            <person name="Belova S.E."/>
            <person name="Ravin N.V."/>
            <person name="Pankratov T.A."/>
            <person name="Rakitin A.L."/>
            <person name="Ivanova A.A."/>
            <person name="Beletsky A.V."/>
            <person name="Mardanov A.V."/>
            <person name="Sinninghe Damste J.S."/>
            <person name="Dedysh S.N."/>
        </authorList>
    </citation>
    <scope>NUCLEOTIDE SEQUENCE [LARGE SCALE GENOMIC DNA]</scope>
    <source>
        <strain evidence="2 3">SBC82</strain>
    </source>
</reference>
<dbReference type="RefSeq" id="WP_114206205.1">
    <property type="nucleotide sequence ID" value="NZ_CP030840.1"/>
</dbReference>
<feature type="transmembrane region" description="Helical" evidence="1">
    <location>
        <begin position="118"/>
        <end position="139"/>
    </location>
</feature>
<keyword evidence="3" id="KW-1185">Reference proteome</keyword>
<feature type="transmembrane region" description="Helical" evidence="1">
    <location>
        <begin position="151"/>
        <end position="168"/>
    </location>
</feature>
<dbReference type="AlphaFoldDB" id="A0A2Z5FUR2"/>
<name>A0A2Z5FUR2_9BACT</name>
<dbReference type="Proteomes" id="UP000253606">
    <property type="component" value="Chromosome"/>
</dbReference>
<feature type="transmembrane region" description="Helical" evidence="1">
    <location>
        <begin position="180"/>
        <end position="206"/>
    </location>
</feature>
<dbReference type="EMBL" id="CP030840">
    <property type="protein sequence ID" value="AXC10601.1"/>
    <property type="molecule type" value="Genomic_DNA"/>
</dbReference>
<proteinExistence type="predicted"/>
<feature type="transmembrane region" description="Helical" evidence="1">
    <location>
        <begin position="227"/>
        <end position="246"/>
    </location>
</feature>
<evidence type="ECO:0000313" key="2">
    <source>
        <dbReference type="EMBL" id="AXC10601.1"/>
    </source>
</evidence>
<dbReference type="KEGG" id="abas:ACPOL_1253"/>
<gene>
    <name evidence="2" type="ORF">ACPOL_1253</name>
</gene>
<evidence type="ECO:0000313" key="3">
    <source>
        <dbReference type="Proteomes" id="UP000253606"/>
    </source>
</evidence>
<evidence type="ECO:0000256" key="1">
    <source>
        <dbReference type="SAM" id="Phobius"/>
    </source>
</evidence>
<dbReference type="OrthoDB" id="5140996at2"/>
<keyword evidence="1" id="KW-0812">Transmembrane</keyword>
<evidence type="ECO:0008006" key="4">
    <source>
        <dbReference type="Google" id="ProtNLM"/>
    </source>
</evidence>
<feature type="transmembrane region" description="Helical" evidence="1">
    <location>
        <begin position="87"/>
        <end position="106"/>
    </location>
</feature>
<feature type="transmembrane region" description="Helical" evidence="1">
    <location>
        <begin position="258"/>
        <end position="280"/>
    </location>
</feature>
<sequence>MPKVLQRNAVIVFGLACLFYWLFMFAKHDPALLDVIPFGEDPYDAIGSFGVIVGILVALLSLFRAFRPYREAPSGKRQVYLIRSQEAVVLVVFITLGSDALSMGRHPSMWIGSKSQNMLIALLGGMALVTAAVQLAIRTSQSATEPTAKDWKAATVATVFAILVLVAYPEQLIHGTATHLLTVVAGAIVLFAPMRPLLNALVPYASDERRTEEIPARNRSLTAWQRWVMVALVGAIIGACAFLGEIGEGSGARPVNRLALLASVFIGLGLTGLLIAYTFLREPLGLGSQ</sequence>
<feature type="transmembrane region" description="Helical" evidence="1">
    <location>
        <begin position="9"/>
        <end position="26"/>
    </location>
</feature>
<keyword evidence="1" id="KW-0472">Membrane</keyword>